<protein>
    <recommendedName>
        <fullName evidence="3">Ankyrin repeat domain-containing protein</fullName>
    </recommendedName>
</protein>
<organism evidence="1 2">
    <name type="scientific">Polypedilum vanderplanki</name>
    <name type="common">Sleeping chironomid midge</name>
    <dbReference type="NCBI Taxonomy" id="319348"/>
    <lineage>
        <taxon>Eukaryota</taxon>
        <taxon>Metazoa</taxon>
        <taxon>Ecdysozoa</taxon>
        <taxon>Arthropoda</taxon>
        <taxon>Hexapoda</taxon>
        <taxon>Insecta</taxon>
        <taxon>Pterygota</taxon>
        <taxon>Neoptera</taxon>
        <taxon>Endopterygota</taxon>
        <taxon>Diptera</taxon>
        <taxon>Nematocera</taxon>
        <taxon>Chironomoidea</taxon>
        <taxon>Chironomidae</taxon>
        <taxon>Chironominae</taxon>
        <taxon>Polypedilum</taxon>
        <taxon>Polypedilum</taxon>
    </lineage>
</organism>
<evidence type="ECO:0000313" key="1">
    <source>
        <dbReference type="EMBL" id="KAG5668086.1"/>
    </source>
</evidence>
<sequence>MEIEYFYNDQNIFIISNCKTMLEGLEFIRKDFKEIFEAKENANIIILKTENKLEKIQSFESVEFKSKKWLVIAFQSDKRQTVIIWRNQNCNNFHQLKLDEKFSIELSNFLLETIAENINNGILVEIPSNEAAKFLALTFIRDSNGYNLLMKAIENDKFDLFDELMKLPFDLHDKAKTIDDEEVTAADIVWKKKNQEILLKLLENNSPFPNDFKENEASEDIKKFVKVMDEMHSAIENKNKETILKLLQENSKLLYFYSIENYSAVGIAAELEDKSIYCLLIKNGCSIGQFEDYRIILKYIQEDSSFESDLTKGDMKDDYSFQVAPEEHLWYHDHNSKAYFGTLPAERELNNQKRELFRVINESKDGELILKITAYDGRIKTYLDFANDSVMFLFRHIDKNSDLNFGPETTGTFFPKKFNIFIGAKKYDDSKNTIAGILKHEHCHLALLLVFGNSCKPYRTEDEQNHNRFENVVEHCQNLLNQEIIIDWVFDKVFDGQKYIYNYDPSVWHAELAVRVPQMITHYNDDEIKLKSRREIFDQLFKYHEEVIMPAMEQFLFSKIKNEMKFDLLTAEHKSIVLRSFNDISVDKKLNVARKLTSKEIEKVLSRKINQQIFKWYQNYQK</sequence>
<name>A0A9J6BEZ7_POLVA</name>
<dbReference type="SUPFAM" id="SSF48403">
    <property type="entry name" value="Ankyrin repeat"/>
    <property type="match status" value="1"/>
</dbReference>
<keyword evidence="2" id="KW-1185">Reference proteome</keyword>
<dbReference type="InterPro" id="IPR036770">
    <property type="entry name" value="Ankyrin_rpt-contain_sf"/>
</dbReference>
<dbReference type="EMBL" id="JADBJN010000004">
    <property type="protein sequence ID" value="KAG5668086.1"/>
    <property type="molecule type" value="Genomic_DNA"/>
</dbReference>
<reference evidence="1" key="1">
    <citation type="submission" date="2021-03" db="EMBL/GenBank/DDBJ databases">
        <title>Chromosome level genome of the anhydrobiotic midge Polypedilum vanderplanki.</title>
        <authorList>
            <person name="Yoshida Y."/>
            <person name="Kikawada T."/>
            <person name="Gusev O."/>
        </authorList>
    </citation>
    <scope>NUCLEOTIDE SEQUENCE</scope>
    <source>
        <strain evidence="1">NIAS01</strain>
        <tissue evidence="1">Whole body or cell culture</tissue>
    </source>
</reference>
<comment type="caution">
    <text evidence="1">The sequence shown here is derived from an EMBL/GenBank/DDBJ whole genome shotgun (WGS) entry which is preliminary data.</text>
</comment>
<dbReference type="Gene3D" id="1.25.40.20">
    <property type="entry name" value="Ankyrin repeat-containing domain"/>
    <property type="match status" value="1"/>
</dbReference>
<accession>A0A9J6BEZ7</accession>
<proteinExistence type="predicted"/>
<gene>
    <name evidence="1" type="ORF">PVAND_016041</name>
</gene>
<evidence type="ECO:0008006" key="3">
    <source>
        <dbReference type="Google" id="ProtNLM"/>
    </source>
</evidence>
<dbReference type="AlphaFoldDB" id="A0A9J6BEZ7"/>
<dbReference type="Proteomes" id="UP001107558">
    <property type="component" value="Chromosome 4"/>
</dbReference>
<evidence type="ECO:0000313" key="2">
    <source>
        <dbReference type="Proteomes" id="UP001107558"/>
    </source>
</evidence>